<comment type="caution">
    <text evidence="2">The sequence shown here is derived from an EMBL/GenBank/DDBJ whole genome shotgun (WGS) entry which is preliminary data.</text>
</comment>
<keyword evidence="3" id="KW-1185">Reference proteome</keyword>
<evidence type="ECO:0000256" key="1">
    <source>
        <dbReference type="SAM" id="Phobius"/>
    </source>
</evidence>
<organism evidence="2 3">
    <name type="scientific">Parascedosporium putredinis</name>
    <dbReference type="NCBI Taxonomy" id="1442378"/>
    <lineage>
        <taxon>Eukaryota</taxon>
        <taxon>Fungi</taxon>
        <taxon>Dikarya</taxon>
        <taxon>Ascomycota</taxon>
        <taxon>Pezizomycotina</taxon>
        <taxon>Sordariomycetes</taxon>
        <taxon>Hypocreomycetidae</taxon>
        <taxon>Microascales</taxon>
        <taxon>Microascaceae</taxon>
        <taxon>Parascedosporium</taxon>
    </lineage>
</organism>
<keyword evidence="1" id="KW-0812">Transmembrane</keyword>
<dbReference type="OrthoDB" id="4582561at2759"/>
<name>A0A9P1H364_9PEZI</name>
<accession>A0A9P1H364</accession>
<feature type="transmembrane region" description="Helical" evidence="1">
    <location>
        <begin position="428"/>
        <end position="455"/>
    </location>
</feature>
<protein>
    <submittedName>
        <fullName evidence="2">Uncharacterized protein</fullName>
    </submittedName>
</protein>
<gene>
    <name evidence="2" type="ORF">PPNO1_LOCUS5473</name>
</gene>
<sequence length="553" mass="60640">MADDEESGQHLISLHERKESLYPWSLFGLPDRDLPIPPLQEIILEWVWLLNNATSDSGRPVDLALGTGACETGGDSPGNCTQRQNYTLDADDGDTTRLLESWGGLDLATFNATSVLDTVAECVVDGCDESRSQGCADFADTVRTIGDPANSLSTETVGSLIPKTVEYCSVTNFRMDADIAGPGVIISYALQTSFATILYIFLKFSRTWMRRIARLFGGGRLGNASKRASLLQSRIAHSAFGGAAISSVVEFHEVQCYFVASIQIATLLYFNSKNPNAAGNKGESFGEAVFNAEASIVLGVTSVAPIMLMQFSLQRAGIYWWYSFITMSMTVILTIIIYARQASLMVSPEGMWQALQHERADPGFTTMGAIPVYIGCIVALVGWVGLLIDQVAFTLHSKLPTASRRFGILRWASRLRDPRTRTKFGSRVLFVFLTLANMTFAFNVGMYNALLVIAISETNFGELASWGFGQFVAVMVWTPTLAKYLYYIAFGIKGGFEERIPDNYTISRHSTEEIEPDHPNKHSTAHGGQSDNAHFEEHALISSSSGKAFRAGY</sequence>
<dbReference type="AlphaFoldDB" id="A0A9P1H364"/>
<feature type="transmembrane region" description="Helical" evidence="1">
    <location>
        <begin position="179"/>
        <end position="202"/>
    </location>
</feature>
<proteinExistence type="predicted"/>
<evidence type="ECO:0000313" key="2">
    <source>
        <dbReference type="EMBL" id="CAI4215797.1"/>
    </source>
</evidence>
<dbReference type="EMBL" id="CALLCH030000013">
    <property type="protein sequence ID" value="CAI4215797.1"/>
    <property type="molecule type" value="Genomic_DNA"/>
</dbReference>
<keyword evidence="1" id="KW-1133">Transmembrane helix</keyword>
<dbReference type="Proteomes" id="UP000838763">
    <property type="component" value="Unassembled WGS sequence"/>
</dbReference>
<feature type="transmembrane region" description="Helical" evidence="1">
    <location>
        <begin position="319"/>
        <end position="339"/>
    </location>
</feature>
<evidence type="ECO:0000313" key="3">
    <source>
        <dbReference type="Proteomes" id="UP000838763"/>
    </source>
</evidence>
<reference evidence="2" key="1">
    <citation type="submission" date="2022-11" db="EMBL/GenBank/DDBJ databases">
        <authorList>
            <person name="Scott C."/>
            <person name="Bruce N."/>
        </authorList>
    </citation>
    <scope>NUCLEOTIDE SEQUENCE</scope>
</reference>
<keyword evidence="1" id="KW-0472">Membrane</keyword>
<feature type="transmembrane region" description="Helical" evidence="1">
    <location>
        <begin position="467"/>
        <end position="489"/>
    </location>
</feature>
<feature type="transmembrane region" description="Helical" evidence="1">
    <location>
        <begin position="372"/>
        <end position="395"/>
    </location>
</feature>